<dbReference type="SUPFAM" id="SSF52172">
    <property type="entry name" value="CheY-like"/>
    <property type="match status" value="1"/>
</dbReference>
<dbReference type="Gene3D" id="3.40.50.2300">
    <property type="match status" value="1"/>
</dbReference>
<dbReference type="GO" id="GO:0000160">
    <property type="term" value="P:phosphorelay signal transduction system"/>
    <property type="evidence" value="ECO:0007669"/>
    <property type="project" value="InterPro"/>
</dbReference>
<evidence type="ECO:0000256" key="1">
    <source>
        <dbReference type="ARBA" id="ARBA00022553"/>
    </source>
</evidence>
<dbReference type="EMBL" id="BMNQ01000076">
    <property type="protein sequence ID" value="GGK07586.1"/>
    <property type="molecule type" value="Genomic_DNA"/>
</dbReference>
<evidence type="ECO:0000313" key="5">
    <source>
        <dbReference type="Proteomes" id="UP000658382"/>
    </source>
</evidence>
<dbReference type="InterPro" id="IPR011006">
    <property type="entry name" value="CheY-like_superfamily"/>
</dbReference>
<dbReference type="RefSeq" id="WP_188634179.1">
    <property type="nucleotide sequence ID" value="NZ_BMNQ01000076.1"/>
</dbReference>
<dbReference type="InterPro" id="IPR050595">
    <property type="entry name" value="Bact_response_regulator"/>
</dbReference>
<reference evidence="4" key="2">
    <citation type="submission" date="2020-09" db="EMBL/GenBank/DDBJ databases">
        <authorList>
            <person name="Sun Q."/>
            <person name="Ohkuma M."/>
        </authorList>
    </citation>
    <scope>NUCLEOTIDE SEQUENCE</scope>
    <source>
        <strain evidence="4">JCM 12580</strain>
    </source>
</reference>
<keyword evidence="1 2" id="KW-0597">Phosphoprotein</keyword>
<dbReference type="SMART" id="SM00448">
    <property type="entry name" value="REC"/>
    <property type="match status" value="1"/>
</dbReference>
<dbReference type="InterPro" id="IPR001789">
    <property type="entry name" value="Sig_transdc_resp-reg_receiver"/>
</dbReference>
<sequence>MTKAILVVDDQPGIRMLLQEIFNDEGYSVTTAESGKEALDSLYDRPFDLLMLDYKLPIIDGTEVLKQMERDQITVPAIVMSGLVEDVTKGINEFSIVKKVVAKPFNIQEVSEFVKRVLE</sequence>
<name>A0A917V1C3_9BACI</name>
<dbReference type="PANTHER" id="PTHR44591:SF3">
    <property type="entry name" value="RESPONSE REGULATORY DOMAIN-CONTAINING PROTEIN"/>
    <property type="match status" value="1"/>
</dbReference>
<comment type="caution">
    <text evidence="4">The sequence shown here is derived from an EMBL/GenBank/DDBJ whole genome shotgun (WGS) entry which is preliminary data.</text>
</comment>
<gene>
    <name evidence="4" type="primary">spo0F</name>
    <name evidence="4" type="ORF">GCM10007063_32660</name>
</gene>
<keyword evidence="5" id="KW-1185">Reference proteome</keyword>
<evidence type="ECO:0000313" key="4">
    <source>
        <dbReference type="EMBL" id="GGK07586.1"/>
    </source>
</evidence>
<organism evidence="4 5">
    <name type="scientific">Lentibacillus kapialis</name>
    <dbReference type="NCBI Taxonomy" id="340214"/>
    <lineage>
        <taxon>Bacteria</taxon>
        <taxon>Bacillati</taxon>
        <taxon>Bacillota</taxon>
        <taxon>Bacilli</taxon>
        <taxon>Bacillales</taxon>
        <taxon>Bacillaceae</taxon>
        <taxon>Lentibacillus</taxon>
    </lineage>
</organism>
<dbReference type="Proteomes" id="UP000658382">
    <property type="component" value="Unassembled WGS sequence"/>
</dbReference>
<feature type="domain" description="Response regulatory" evidence="3">
    <location>
        <begin position="4"/>
        <end position="118"/>
    </location>
</feature>
<feature type="modified residue" description="4-aspartylphosphate" evidence="2">
    <location>
        <position position="53"/>
    </location>
</feature>
<protein>
    <submittedName>
        <fullName evidence="4">Sporulation initiation phosphotransferase F</fullName>
    </submittedName>
</protein>
<evidence type="ECO:0000256" key="2">
    <source>
        <dbReference type="PROSITE-ProRule" id="PRU00169"/>
    </source>
</evidence>
<accession>A0A917V1C3</accession>
<dbReference type="Pfam" id="PF00072">
    <property type="entry name" value="Response_reg"/>
    <property type="match status" value="1"/>
</dbReference>
<dbReference type="PROSITE" id="PS50110">
    <property type="entry name" value="RESPONSE_REGULATORY"/>
    <property type="match status" value="1"/>
</dbReference>
<evidence type="ECO:0000259" key="3">
    <source>
        <dbReference type="PROSITE" id="PS50110"/>
    </source>
</evidence>
<reference evidence="4" key="1">
    <citation type="journal article" date="2014" name="Int. J. Syst. Evol. Microbiol.">
        <title>Complete genome sequence of Corynebacterium casei LMG S-19264T (=DSM 44701T), isolated from a smear-ripened cheese.</title>
        <authorList>
            <consortium name="US DOE Joint Genome Institute (JGI-PGF)"/>
            <person name="Walter F."/>
            <person name="Albersmeier A."/>
            <person name="Kalinowski J."/>
            <person name="Ruckert C."/>
        </authorList>
    </citation>
    <scope>NUCLEOTIDE SEQUENCE</scope>
    <source>
        <strain evidence="4">JCM 12580</strain>
    </source>
</reference>
<dbReference type="AlphaFoldDB" id="A0A917V1C3"/>
<proteinExistence type="predicted"/>
<dbReference type="PANTHER" id="PTHR44591">
    <property type="entry name" value="STRESS RESPONSE REGULATOR PROTEIN 1"/>
    <property type="match status" value="1"/>
</dbReference>